<dbReference type="Pfam" id="PF12833">
    <property type="entry name" value="HTH_18"/>
    <property type="match status" value="1"/>
</dbReference>
<dbReference type="PANTHER" id="PTHR43280:SF28">
    <property type="entry name" value="HTH-TYPE TRANSCRIPTIONAL ACTIVATOR RHAS"/>
    <property type="match status" value="1"/>
</dbReference>
<comment type="caution">
    <text evidence="6">The sequence shown here is derived from an EMBL/GenBank/DDBJ whole genome shotgun (WGS) entry which is preliminary data.</text>
</comment>
<evidence type="ECO:0000259" key="5">
    <source>
        <dbReference type="PROSITE" id="PS01124"/>
    </source>
</evidence>
<dbReference type="SUPFAM" id="SSF46689">
    <property type="entry name" value="Homeodomain-like"/>
    <property type="match status" value="2"/>
</dbReference>
<keyword evidence="3" id="KW-0804">Transcription</keyword>
<keyword evidence="1" id="KW-0805">Transcription regulation</keyword>
<dbReference type="RefSeq" id="WP_341414871.1">
    <property type="nucleotide sequence ID" value="NZ_JBBPCC010000003.1"/>
</dbReference>
<dbReference type="InterPro" id="IPR018060">
    <property type="entry name" value="HTH_AraC"/>
</dbReference>
<dbReference type="SMART" id="SM00342">
    <property type="entry name" value="HTH_ARAC"/>
    <property type="match status" value="1"/>
</dbReference>
<dbReference type="Proteomes" id="UP001469365">
    <property type="component" value="Unassembled WGS sequence"/>
</dbReference>
<feature type="region of interest" description="Disordered" evidence="4">
    <location>
        <begin position="180"/>
        <end position="200"/>
    </location>
</feature>
<dbReference type="InterPro" id="IPR037923">
    <property type="entry name" value="HTH-like"/>
</dbReference>
<keyword evidence="2" id="KW-0238">DNA-binding</keyword>
<feature type="domain" description="HTH araC/xylS-type" evidence="5">
    <location>
        <begin position="210"/>
        <end position="308"/>
    </location>
</feature>
<evidence type="ECO:0000256" key="2">
    <source>
        <dbReference type="ARBA" id="ARBA00023125"/>
    </source>
</evidence>
<keyword evidence="7" id="KW-1185">Reference proteome</keyword>
<dbReference type="PRINTS" id="PR00032">
    <property type="entry name" value="HTHARAC"/>
</dbReference>
<evidence type="ECO:0000313" key="7">
    <source>
        <dbReference type="Proteomes" id="UP001469365"/>
    </source>
</evidence>
<evidence type="ECO:0000256" key="1">
    <source>
        <dbReference type="ARBA" id="ARBA00023015"/>
    </source>
</evidence>
<evidence type="ECO:0000313" key="6">
    <source>
        <dbReference type="EMBL" id="MEK8127824.1"/>
    </source>
</evidence>
<dbReference type="Pfam" id="PF02311">
    <property type="entry name" value="AraC_binding"/>
    <property type="match status" value="1"/>
</dbReference>
<dbReference type="SUPFAM" id="SSF51215">
    <property type="entry name" value="Regulatory protein AraC"/>
    <property type="match status" value="1"/>
</dbReference>
<dbReference type="Gene3D" id="1.10.10.60">
    <property type="entry name" value="Homeodomain-like"/>
    <property type="match status" value="1"/>
</dbReference>
<gene>
    <name evidence="6" type="ORF">WMW72_07815</name>
</gene>
<dbReference type="InterPro" id="IPR014710">
    <property type="entry name" value="RmlC-like_jellyroll"/>
</dbReference>
<reference evidence="6 7" key="1">
    <citation type="submission" date="2024-04" db="EMBL/GenBank/DDBJ databases">
        <title>draft genome sequnece of Paenibacillus filicis.</title>
        <authorList>
            <person name="Kim D.-U."/>
        </authorList>
    </citation>
    <scope>NUCLEOTIDE SEQUENCE [LARGE SCALE GENOMIC DNA]</scope>
    <source>
        <strain evidence="6 7">KACC14197</strain>
    </source>
</reference>
<organism evidence="6 7">
    <name type="scientific">Paenibacillus filicis</name>
    <dbReference type="NCBI Taxonomy" id="669464"/>
    <lineage>
        <taxon>Bacteria</taxon>
        <taxon>Bacillati</taxon>
        <taxon>Bacillota</taxon>
        <taxon>Bacilli</taxon>
        <taxon>Bacillales</taxon>
        <taxon>Paenibacillaceae</taxon>
        <taxon>Paenibacillus</taxon>
    </lineage>
</organism>
<name>A0ABU9DG19_9BACL</name>
<dbReference type="EMBL" id="JBBPCC010000003">
    <property type="protein sequence ID" value="MEK8127824.1"/>
    <property type="molecule type" value="Genomic_DNA"/>
</dbReference>
<dbReference type="InterPro" id="IPR020449">
    <property type="entry name" value="Tscrpt_reg_AraC-type_HTH"/>
</dbReference>
<feature type="region of interest" description="Disordered" evidence="4">
    <location>
        <begin position="301"/>
        <end position="324"/>
    </location>
</feature>
<dbReference type="PANTHER" id="PTHR43280">
    <property type="entry name" value="ARAC-FAMILY TRANSCRIPTIONAL REGULATOR"/>
    <property type="match status" value="1"/>
</dbReference>
<dbReference type="InterPro" id="IPR009057">
    <property type="entry name" value="Homeodomain-like_sf"/>
</dbReference>
<sequence>MKAKRRIITTSRSLYLTPELPFHINRVSESFHLEEHRHEFLEISYVSEGSGYQHIEGQTIPVAKGDLFVLPRGASHVFRPKTSAKDSGHLIVYNCLFNEWFVERLSAAIGLDQSLEALLKTGYPEQPWLYLRDREDAFQHAFNRMYEEFRQKKPGFMAMVQAEIVRLLVQVQRRLLPQDAAGASPLHGDGRLPGLASETEREKETDRILDRIAERIRSQPQEAVYVKELAAEASLGERQFRRRFIARSGMMLTDYIHKCRIEACCDLLLLTRDNISVIAQRTGYQDMKFFNRLFKKKTGMTPSQYRKANEPQHQAGLSSPLTKP</sequence>
<dbReference type="PROSITE" id="PS01124">
    <property type="entry name" value="HTH_ARAC_FAMILY_2"/>
    <property type="match status" value="1"/>
</dbReference>
<dbReference type="InterPro" id="IPR003313">
    <property type="entry name" value="AraC-bd"/>
</dbReference>
<dbReference type="Gene3D" id="2.60.120.10">
    <property type="entry name" value="Jelly Rolls"/>
    <property type="match status" value="1"/>
</dbReference>
<accession>A0ABU9DG19</accession>
<proteinExistence type="predicted"/>
<protein>
    <submittedName>
        <fullName evidence="6">AraC family transcriptional regulator</fullName>
    </submittedName>
</protein>
<evidence type="ECO:0000256" key="4">
    <source>
        <dbReference type="SAM" id="MobiDB-lite"/>
    </source>
</evidence>
<evidence type="ECO:0000256" key="3">
    <source>
        <dbReference type="ARBA" id="ARBA00023163"/>
    </source>
</evidence>